<dbReference type="AlphaFoldDB" id="A0A0J9TUG0"/>
<accession>A0A0J9TUG0</accession>
<evidence type="ECO:0000313" key="2">
    <source>
        <dbReference type="Proteomes" id="UP000053239"/>
    </source>
</evidence>
<dbReference type="EMBL" id="KQ235435">
    <property type="protein sequence ID" value="KMZ98981.1"/>
    <property type="molecule type" value="Genomic_DNA"/>
</dbReference>
<protein>
    <submittedName>
        <fullName evidence="1">Uncharacterized protein</fullName>
    </submittedName>
</protein>
<evidence type="ECO:0000313" key="1">
    <source>
        <dbReference type="EMBL" id="KMZ98981.1"/>
    </source>
</evidence>
<sequence length="318" mass="37400">MNIFYFKNIIQINYQKRYKKCNYPFLKEIWKLYKIDEEPKETDNSKELFSICNKYSIYEREPTDNLKYACRRLLKKFELLHANVITGQKHNEWCNNINNWIYHELNPYILNDDILNNDIINRILIEAQEKFFRHMQNKIYCPYTILNKNHEPQKLNKLRIFNDNTMTFKTILMNKGHDYYCTCINFVNDCIKIYRTFHSQYCLSSTDKKNNNDTCEIVKYFDIYYRGFLFNRYTGIQGILPDLTSTDDININIVKCPLEKKGKGLDSANGEQLVSSASSTAPTEPAGKTVPTAIGTIVGVSSVLGLLYKVISNFYLNM</sequence>
<gene>
    <name evidence="1" type="ORF">PVNG_03820</name>
</gene>
<proteinExistence type="predicted"/>
<organism evidence="1 2">
    <name type="scientific">Plasmodium vivax North Korean</name>
    <dbReference type="NCBI Taxonomy" id="1035514"/>
    <lineage>
        <taxon>Eukaryota</taxon>
        <taxon>Sar</taxon>
        <taxon>Alveolata</taxon>
        <taxon>Apicomplexa</taxon>
        <taxon>Aconoidasida</taxon>
        <taxon>Haemosporida</taxon>
        <taxon>Plasmodiidae</taxon>
        <taxon>Plasmodium</taxon>
        <taxon>Plasmodium (Plasmodium)</taxon>
    </lineage>
</organism>
<reference evidence="1 2" key="1">
    <citation type="submission" date="2011-09" db="EMBL/GenBank/DDBJ databases">
        <title>The Genome Sequence of Plasmodium vivax North Korean.</title>
        <authorList>
            <consortium name="The Broad Institute Genome Sequencing Platform"/>
            <consortium name="The Broad Institute Genome Sequencing Center for Infectious Disease"/>
            <person name="Neafsey D."/>
            <person name="Carlton J."/>
            <person name="Barnwell J."/>
            <person name="Collins W."/>
            <person name="Escalante A."/>
            <person name="Mullikin J."/>
            <person name="Saul A."/>
            <person name="Guigo R."/>
            <person name="Camara F."/>
            <person name="Young S.K."/>
            <person name="Zeng Q."/>
            <person name="Gargeya S."/>
            <person name="Fitzgerald M."/>
            <person name="Haas B."/>
            <person name="Abouelleil A."/>
            <person name="Alvarado L."/>
            <person name="Arachchi H.M."/>
            <person name="Berlin A."/>
            <person name="Brown A."/>
            <person name="Chapman S.B."/>
            <person name="Chen Z."/>
            <person name="Dunbar C."/>
            <person name="Freedman E."/>
            <person name="Gearin G."/>
            <person name="Gellesch M."/>
            <person name="Goldberg J."/>
            <person name="Griggs A."/>
            <person name="Gujja S."/>
            <person name="Heiman D."/>
            <person name="Howarth C."/>
            <person name="Larson L."/>
            <person name="Lui A."/>
            <person name="MacDonald P.J.P."/>
            <person name="Montmayeur A."/>
            <person name="Murphy C."/>
            <person name="Neiman D."/>
            <person name="Pearson M."/>
            <person name="Priest M."/>
            <person name="Roberts A."/>
            <person name="Saif S."/>
            <person name="Shea T."/>
            <person name="Shenoy N."/>
            <person name="Sisk P."/>
            <person name="Stolte C."/>
            <person name="Sykes S."/>
            <person name="Wortman J."/>
            <person name="Nusbaum C."/>
            <person name="Birren B."/>
        </authorList>
    </citation>
    <scope>NUCLEOTIDE SEQUENCE [LARGE SCALE GENOMIC DNA]</scope>
    <source>
        <strain evidence="1 2">North Korean</strain>
    </source>
</reference>
<dbReference type="OrthoDB" id="10357979at2759"/>
<name>A0A0J9TUG0_PLAVI</name>
<dbReference type="Proteomes" id="UP000053239">
    <property type="component" value="Unassembled WGS sequence"/>
</dbReference>